<name>A0A9E6Y2W9_9ACTN</name>
<dbReference type="InterPro" id="IPR029062">
    <property type="entry name" value="Class_I_gatase-like"/>
</dbReference>
<protein>
    <recommendedName>
        <fullName evidence="1">Glutamine amidotransferase domain-containing protein</fullName>
    </recommendedName>
</protein>
<dbReference type="Gene3D" id="3.40.50.880">
    <property type="match status" value="1"/>
</dbReference>
<evidence type="ECO:0000313" key="2">
    <source>
        <dbReference type="EMBL" id="UGS39204.1"/>
    </source>
</evidence>
<dbReference type="AlphaFoldDB" id="A0A9E6Y2W9"/>
<dbReference type="Pfam" id="PF00117">
    <property type="entry name" value="GATase"/>
    <property type="match status" value="1"/>
</dbReference>
<dbReference type="PANTHER" id="PTHR42695:SF5">
    <property type="entry name" value="GLUTAMINE AMIDOTRANSFERASE YLR126C-RELATED"/>
    <property type="match status" value="1"/>
</dbReference>
<proteinExistence type="predicted"/>
<sequence>MPRALVLQHDADAPAGLLAEWAAARGWTLETVRLDLGERAPATLHEYDRVVSLGSGDAADDESVAWQAEERRALARALEDDVPVLGICFGGQALALALGGGVRRAARPEIGCWTEVDTADPAVVGAGPWFEWHVDEIVAPPGAEILARNASGVQAWRLGDHVGLQFHPEVDEEIVVLWTARSTDPRAPALPDVRRQTAELLPVVRERAFALFDALIGVPAPTRSSR</sequence>
<keyword evidence="3" id="KW-1185">Reference proteome</keyword>
<dbReference type="EMBL" id="CP087164">
    <property type="protein sequence ID" value="UGS39204.1"/>
    <property type="molecule type" value="Genomic_DNA"/>
</dbReference>
<evidence type="ECO:0000259" key="1">
    <source>
        <dbReference type="Pfam" id="PF00117"/>
    </source>
</evidence>
<feature type="domain" description="Glutamine amidotransferase" evidence="1">
    <location>
        <begin position="25"/>
        <end position="171"/>
    </location>
</feature>
<dbReference type="CDD" id="cd01741">
    <property type="entry name" value="GATase1_1"/>
    <property type="match status" value="1"/>
</dbReference>
<dbReference type="KEGG" id="sbae:DSM104329_05636"/>
<dbReference type="GO" id="GO:0005829">
    <property type="term" value="C:cytosol"/>
    <property type="evidence" value="ECO:0007669"/>
    <property type="project" value="TreeGrafter"/>
</dbReference>
<dbReference type="InterPro" id="IPR044992">
    <property type="entry name" value="ChyE-like"/>
</dbReference>
<dbReference type="RefSeq" id="WP_259313208.1">
    <property type="nucleotide sequence ID" value="NZ_CP087164.1"/>
</dbReference>
<gene>
    <name evidence="2" type="ORF">DSM104329_05636</name>
</gene>
<dbReference type="PROSITE" id="PS51273">
    <property type="entry name" value="GATASE_TYPE_1"/>
    <property type="match status" value="1"/>
</dbReference>
<dbReference type="PANTHER" id="PTHR42695">
    <property type="entry name" value="GLUTAMINE AMIDOTRANSFERASE YLR126C-RELATED"/>
    <property type="match status" value="1"/>
</dbReference>
<evidence type="ECO:0000313" key="3">
    <source>
        <dbReference type="Proteomes" id="UP001162834"/>
    </source>
</evidence>
<reference evidence="2" key="1">
    <citation type="journal article" date="2022" name="Int. J. Syst. Evol. Microbiol.">
        <title>Pseudomonas aegrilactucae sp. nov. and Pseudomonas morbosilactucae sp. nov., pathogens causing bacterial rot of lettuce in Japan.</title>
        <authorList>
            <person name="Sawada H."/>
            <person name="Fujikawa T."/>
            <person name="Satou M."/>
        </authorList>
    </citation>
    <scope>NUCLEOTIDE SEQUENCE</scope>
    <source>
        <strain evidence="2">0166_1</strain>
    </source>
</reference>
<dbReference type="InterPro" id="IPR017926">
    <property type="entry name" value="GATASE"/>
</dbReference>
<dbReference type="SUPFAM" id="SSF52317">
    <property type="entry name" value="Class I glutamine amidotransferase-like"/>
    <property type="match status" value="1"/>
</dbReference>
<accession>A0A9E6Y2W9</accession>
<dbReference type="Proteomes" id="UP001162834">
    <property type="component" value="Chromosome"/>
</dbReference>
<organism evidence="2 3">
    <name type="scientific">Capillimicrobium parvum</name>
    <dbReference type="NCBI Taxonomy" id="2884022"/>
    <lineage>
        <taxon>Bacteria</taxon>
        <taxon>Bacillati</taxon>
        <taxon>Actinomycetota</taxon>
        <taxon>Thermoleophilia</taxon>
        <taxon>Solirubrobacterales</taxon>
        <taxon>Capillimicrobiaceae</taxon>
        <taxon>Capillimicrobium</taxon>
    </lineage>
</organism>